<evidence type="ECO:0000256" key="4">
    <source>
        <dbReference type="ARBA" id="ARBA00023015"/>
    </source>
</evidence>
<protein>
    <submittedName>
        <fullName evidence="8">FotS</fullName>
    </submittedName>
</protein>
<keyword evidence="6" id="KW-0233">DNA recombination</keyword>
<dbReference type="PANTHER" id="PTHR30349">
    <property type="entry name" value="PHAGE INTEGRASE-RELATED"/>
    <property type="match status" value="1"/>
</dbReference>
<dbReference type="GO" id="GO:0015074">
    <property type="term" value="P:DNA integration"/>
    <property type="evidence" value="ECO:0007669"/>
    <property type="project" value="UniProtKB-KW"/>
</dbReference>
<dbReference type="GO" id="GO:0006310">
    <property type="term" value="P:DNA recombination"/>
    <property type="evidence" value="ECO:0007669"/>
    <property type="project" value="UniProtKB-KW"/>
</dbReference>
<dbReference type="SUPFAM" id="SSF56349">
    <property type="entry name" value="DNA breaking-rejoining enzymes"/>
    <property type="match status" value="1"/>
</dbReference>
<keyword evidence="5" id="KW-0804">Transcription</keyword>
<dbReference type="PANTHER" id="PTHR30349:SF62">
    <property type="entry name" value="TYPE 1 FIMBRIAE REGULATORY PROTEIN FIMB-RELATED"/>
    <property type="match status" value="1"/>
</dbReference>
<evidence type="ECO:0000259" key="7">
    <source>
        <dbReference type="PROSITE" id="PS51898"/>
    </source>
</evidence>
<keyword evidence="3" id="KW-0229">DNA integration</keyword>
<evidence type="ECO:0000256" key="1">
    <source>
        <dbReference type="ARBA" id="ARBA00008857"/>
    </source>
</evidence>
<dbReference type="InterPro" id="IPR002104">
    <property type="entry name" value="Integrase_catalytic"/>
</dbReference>
<sequence length="199" mass="23511">MKRKYLSEKEVHCLLKAAAENQYSVRDYCMISMAFIHGLRVSELVNLKVDDYDSLSAQLNIKRLKNGFCTIQPLLPDENELLQCWLDERKTWDGHESCWLFLSKNGGPLSRQRFWQLLRKYGDEAHLTIKVHPHMLRHACGFNLAERGNDTRLIQDYLGHRNIRHTVHYTASNPERFRNAWTKNNFHSFSCTHAFKKYN</sequence>
<gene>
    <name evidence="8" type="primary">fotS</name>
</gene>
<dbReference type="RefSeq" id="WP_097436359.1">
    <property type="nucleotide sequence ID" value="NZ_JANCZA010000081.1"/>
</dbReference>
<evidence type="ECO:0000313" key="8">
    <source>
        <dbReference type="EMBL" id="AAO73844.1"/>
    </source>
</evidence>
<dbReference type="InterPro" id="IPR013762">
    <property type="entry name" value="Integrase-like_cat_sf"/>
</dbReference>
<dbReference type="InterPro" id="IPR011010">
    <property type="entry name" value="DNA_brk_join_enz"/>
</dbReference>
<name>Q846B3_ECOLX</name>
<dbReference type="NCBIfam" id="NF007370">
    <property type="entry name" value="PRK09870.1"/>
    <property type="match status" value="1"/>
</dbReference>
<dbReference type="Gene3D" id="1.10.443.10">
    <property type="entry name" value="Intergrase catalytic core"/>
    <property type="match status" value="1"/>
</dbReference>
<dbReference type="AlphaFoldDB" id="Q846B3"/>
<evidence type="ECO:0000256" key="5">
    <source>
        <dbReference type="ARBA" id="ARBA00023163"/>
    </source>
</evidence>
<evidence type="ECO:0000256" key="3">
    <source>
        <dbReference type="ARBA" id="ARBA00022908"/>
    </source>
</evidence>
<dbReference type="InterPro" id="IPR050090">
    <property type="entry name" value="Tyrosine_recombinase_XerCD"/>
</dbReference>
<dbReference type="EMBL" id="AF335469">
    <property type="protein sequence ID" value="AAO73844.1"/>
    <property type="molecule type" value="Genomic_DNA"/>
</dbReference>
<dbReference type="PROSITE" id="PS51898">
    <property type="entry name" value="TYR_RECOMBINASE"/>
    <property type="match status" value="1"/>
</dbReference>
<dbReference type="GO" id="GO:0003677">
    <property type="term" value="F:DNA binding"/>
    <property type="evidence" value="ECO:0007669"/>
    <property type="project" value="InterPro"/>
</dbReference>
<comment type="similarity">
    <text evidence="1">Belongs to the 'phage' integrase family.</text>
</comment>
<evidence type="ECO:0000256" key="6">
    <source>
        <dbReference type="ARBA" id="ARBA00023172"/>
    </source>
</evidence>
<reference evidence="8" key="1">
    <citation type="journal article" date="2003" name="Mol. Microbiol.">
        <title>Phase variation of the 987P-like CS18 fimbriae of human enterotoxigenic Escherichia coli is regulated by site-specific recombinases.</title>
        <authorList>
            <person name="Honarvar S."/>
            <person name="Choi B.K."/>
            <person name="Schifferli D.M."/>
        </authorList>
    </citation>
    <scope>NUCLEOTIDE SEQUENCE</scope>
    <source>
        <strain evidence="8">ARG-2</strain>
    </source>
</reference>
<feature type="domain" description="Tyr recombinase" evidence="7">
    <location>
        <begin position="1"/>
        <end position="182"/>
    </location>
</feature>
<proteinExistence type="inferred from homology"/>
<evidence type="ECO:0000256" key="2">
    <source>
        <dbReference type="ARBA" id="ARBA00022558"/>
    </source>
</evidence>
<organism evidence="8">
    <name type="scientific">Escherichia coli</name>
    <dbReference type="NCBI Taxonomy" id="562"/>
    <lineage>
        <taxon>Bacteria</taxon>
        <taxon>Pseudomonadati</taxon>
        <taxon>Pseudomonadota</taxon>
        <taxon>Gammaproteobacteria</taxon>
        <taxon>Enterobacterales</taxon>
        <taxon>Enterobacteriaceae</taxon>
        <taxon>Escherichia</taxon>
    </lineage>
</organism>
<dbReference type="Pfam" id="PF00589">
    <property type="entry name" value="Phage_integrase"/>
    <property type="match status" value="1"/>
</dbReference>
<dbReference type="NCBIfam" id="NF007371">
    <property type="entry name" value="PRK09871.1"/>
    <property type="match status" value="1"/>
</dbReference>
<keyword evidence="2" id="KW-1029">Fimbrium biogenesis</keyword>
<accession>Q846B3</accession>
<keyword evidence="4" id="KW-0805">Transcription regulation</keyword>